<evidence type="ECO:0000256" key="1">
    <source>
        <dbReference type="SAM" id="MobiDB-lite"/>
    </source>
</evidence>
<reference evidence="3" key="1">
    <citation type="journal article" date="2023" name="Mol. Phylogenet. Evol.">
        <title>Genome-scale phylogeny and comparative genomics of the fungal order Sordariales.</title>
        <authorList>
            <person name="Hensen N."/>
            <person name="Bonometti L."/>
            <person name="Westerberg I."/>
            <person name="Brannstrom I.O."/>
            <person name="Guillou S."/>
            <person name="Cros-Aarteil S."/>
            <person name="Calhoun S."/>
            <person name="Haridas S."/>
            <person name="Kuo A."/>
            <person name="Mondo S."/>
            <person name="Pangilinan J."/>
            <person name="Riley R."/>
            <person name="LaButti K."/>
            <person name="Andreopoulos B."/>
            <person name="Lipzen A."/>
            <person name="Chen C."/>
            <person name="Yan M."/>
            <person name="Daum C."/>
            <person name="Ng V."/>
            <person name="Clum A."/>
            <person name="Steindorff A."/>
            <person name="Ohm R.A."/>
            <person name="Martin F."/>
            <person name="Silar P."/>
            <person name="Natvig D.O."/>
            <person name="Lalanne C."/>
            <person name="Gautier V."/>
            <person name="Ament-Velasquez S.L."/>
            <person name="Kruys A."/>
            <person name="Hutchinson M.I."/>
            <person name="Powell A.J."/>
            <person name="Barry K."/>
            <person name="Miller A.N."/>
            <person name="Grigoriev I.V."/>
            <person name="Debuchy R."/>
            <person name="Gladieux P."/>
            <person name="Hiltunen Thoren M."/>
            <person name="Johannesson H."/>
        </authorList>
    </citation>
    <scope>NUCLEOTIDE SEQUENCE</scope>
    <source>
        <strain evidence="3">SMH4131-1</strain>
    </source>
</reference>
<protein>
    <submittedName>
        <fullName evidence="3">Adenosine deaminase/editase</fullName>
    </submittedName>
</protein>
<sequence>MTGEADAVASLVLDEFKKLPAKRKPSVRDNGMHEWVPLSGIVAQGPGLFKCVALATGMKCLPALKLPQTNGVAIHDWHAEILALRTFNYFVLEECRRLALSGETSSAFLRRRTADEIAASPISENQNLWHGQPFAWRQDMKLHMYCSEAPCGDASMELIMAAQDDASPWAIPPSIPQTPTPTTDNDNNTNDPLSLPGRAYFSHLGVVRRKPSRGDAPPTLSKSCSDKIALKQCTSLLSSLTALFVSPGSAYLTSLILPEAQFSASACQRCFSADSEVGGRMSPLAHRQSEPPETAWGGGYAFVPFTVRTTTEDFAYSKRAVAARSTLTSASNLAVAWSGNGLEEGIIGGVLQGRKQFSEKGASCTSRRKMWGLGRDVAELLSVEDGGVISRALAVGVYDDIKEVDLLEARRRVKEETRSEALKGWLRNTGDGSFSL</sequence>
<feature type="region of interest" description="Disordered" evidence="1">
    <location>
        <begin position="169"/>
        <end position="191"/>
    </location>
</feature>
<name>A0AAE0J4E1_9PEZI</name>
<dbReference type="PANTHER" id="PTHR47803">
    <property type="entry name" value="TRNA-SPECIFIC ADENOSINE DEAMINASE 1"/>
    <property type="match status" value="1"/>
</dbReference>
<dbReference type="GO" id="GO:0043829">
    <property type="term" value="F:tRNA-specific adenosine-37 deaminase activity"/>
    <property type="evidence" value="ECO:0007669"/>
    <property type="project" value="TreeGrafter"/>
</dbReference>
<dbReference type="GO" id="GO:0003723">
    <property type="term" value="F:RNA binding"/>
    <property type="evidence" value="ECO:0007669"/>
    <property type="project" value="InterPro"/>
</dbReference>
<proteinExistence type="predicted"/>
<dbReference type="SMART" id="SM00552">
    <property type="entry name" value="ADEAMc"/>
    <property type="match status" value="1"/>
</dbReference>
<feature type="domain" description="A to I editase" evidence="2">
    <location>
        <begin position="53"/>
        <end position="247"/>
    </location>
</feature>
<dbReference type="PROSITE" id="PS50141">
    <property type="entry name" value="A_DEAMIN_EDITASE"/>
    <property type="match status" value="1"/>
</dbReference>
<dbReference type="AlphaFoldDB" id="A0AAE0J4E1"/>
<evidence type="ECO:0000313" key="4">
    <source>
        <dbReference type="Proteomes" id="UP001286456"/>
    </source>
</evidence>
<organism evidence="3 4">
    <name type="scientific">Cercophora scortea</name>
    <dbReference type="NCBI Taxonomy" id="314031"/>
    <lineage>
        <taxon>Eukaryota</taxon>
        <taxon>Fungi</taxon>
        <taxon>Dikarya</taxon>
        <taxon>Ascomycota</taxon>
        <taxon>Pezizomycotina</taxon>
        <taxon>Sordariomycetes</taxon>
        <taxon>Sordariomycetidae</taxon>
        <taxon>Sordariales</taxon>
        <taxon>Lasiosphaeriaceae</taxon>
        <taxon>Cercophora</taxon>
    </lineage>
</organism>
<dbReference type="PANTHER" id="PTHR47803:SF1">
    <property type="entry name" value="TRNA-SPECIFIC ADENOSINE DEAMINASE 1"/>
    <property type="match status" value="1"/>
</dbReference>
<keyword evidence="4" id="KW-1185">Reference proteome</keyword>
<dbReference type="Proteomes" id="UP001286456">
    <property type="component" value="Unassembled WGS sequence"/>
</dbReference>
<evidence type="ECO:0000313" key="3">
    <source>
        <dbReference type="EMBL" id="KAK3336674.1"/>
    </source>
</evidence>
<dbReference type="Pfam" id="PF02137">
    <property type="entry name" value="A_deamin"/>
    <property type="match status" value="1"/>
</dbReference>
<dbReference type="GO" id="GO:0002100">
    <property type="term" value="P:tRNA wobble adenosine to inosine editing"/>
    <property type="evidence" value="ECO:0007669"/>
    <property type="project" value="InterPro"/>
</dbReference>
<dbReference type="InterPro" id="IPR042935">
    <property type="entry name" value="Tad1"/>
</dbReference>
<dbReference type="InterPro" id="IPR002466">
    <property type="entry name" value="A_deamin"/>
</dbReference>
<dbReference type="EMBL" id="JAUEPO010000001">
    <property type="protein sequence ID" value="KAK3336674.1"/>
    <property type="molecule type" value="Genomic_DNA"/>
</dbReference>
<gene>
    <name evidence="3" type="ORF">B0T19DRAFT_46486</name>
</gene>
<evidence type="ECO:0000259" key="2">
    <source>
        <dbReference type="PROSITE" id="PS50141"/>
    </source>
</evidence>
<feature type="compositionally biased region" description="Pro residues" evidence="1">
    <location>
        <begin position="170"/>
        <end position="179"/>
    </location>
</feature>
<feature type="compositionally biased region" description="Low complexity" evidence="1">
    <location>
        <begin position="180"/>
        <end position="191"/>
    </location>
</feature>
<accession>A0AAE0J4E1</accession>
<reference evidence="3" key="2">
    <citation type="submission" date="2023-06" db="EMBL/GenBank/DDBJ databases">
        <authorList>
            <consortium name="Lawrence Berkeley National Laboratory"/>
            <person name="Haridas S."/>
            <person name="Hensen N."/>
            <person name="Bonometti L."/>
            <person name="Westerberg I."/>
            <person name="Brannstrom I.O."/>
            <person name="Guillou S."/>
            <person name="Cros-Aarteil S."/>
            <person name="Calhoun S."/>
            <person name="Kuo A."/>
            <person name="Mondo S."/>
            <person name="Pangilinan J."/>
            <person name="Riley R."/>
            <person name="Labutti K."/>
            <person name="Andreopoulos B."/>
            <person name="Lipzen A."/>
            <person name="Chen C."/>
            <person name="Yanf M."/>
            <person name="Daum C."/>
            <person name="Ng V."/>
            <person name="Clum A."/>
            <person name="Steindorff A."/>
            <person name="Ohm R."/>
            <person name="Martin F."/>
            <person name="Silar P."/>
            <person name="Natvig D."/>
            <person name="Lalanne C."/>
            <person name="Gautier V."/>
            <person name="Ament-Velasquez S.L."/>
            <person name="Kruys A."/>
            <person name="Hutchinson M.I."/>
            <person name="Powell A.J."/>
            <person name="Barry K."/>
            <person name="Miller A.N."/>
            <person name="Grigoriev I.V."/>
            <person name="Debuchy R."/>
            <person name="Gladieux P."/>
            <person name="Thoren M.H."/>
            <person name="Johannesson H."/>
        </authorList>
    </citation>
    <scope>NUCLEOTIDE SEQUENCE</scope>
    <source>
        <strain evidence="3">SMH4131-1</strain>
    </source>
</reference>
<comment type="caution">
    <text evidence="3">The sequence shown here is derived from an EMBL/GenBank/DDBJ whole genome shotgun (WGS) entry which is preliminary data.</text>
</comment>